<proteinExistence type="predicted"/>
<evidence type="ECO:0000313" key="3">
    <source>
        <dbReference type="Proteomes" id="UP000317703"/>
    </source>
</evidence>
<gene>
    <name evidence="2" type="ORF">PS1_0216</name>
</gene>
<feature type="region of interest" description="Disordered" evidence="1">
    <location>
        <begin position="118"/>
        <end position="146"/>
    </location>
</feature>
<name>A0A514TUM0_9CAUD</name>
<evidence type="ECO:0000313" key="2">
    <source>
        <dbReference type="EMBL" id="QDJ96727.1"/>
    </source>
</evidence>
<reference evidence="2" key="1">
    <citation type="submission" date="2019-06" db="EMBL/GenBank/DDBJ databases">
        <title>Complete genome sequence of Aeromonas hydrophila bacteriophage PS1.</title>
        <authorList>
            <person name="Rai S."/>
            <person name="Tyagi A."/>
            <person name="Kumar N."/>
            <person name="Singh N."/>
        </authorList>
    </citation>
    <scope>NUCLEOTIDE SEQUENCE [LARGE SCALE GENOMIC DNA]</scope>
</reference>
<sequence>MKHRSEIEEEILTFAKRMTPGGGSHLVYKALFKKMNDEQFKAFWNGICDSNFIPVFVNNFDNKEMIDYDDVCLFAKELNIPLEQQLVITDPDSGLEYTTPETAIVGYAEMRKQRQLQAKKFGASKNDHETEDLTGQPTGDSKAGGISSPEIRVLLSLGLKTTAKELFDVRGGDVKAYRAYKSDILTSGETTTQSSLQRGSGVKSLQTAHFLLRGRMLDNNLNAKG</sequence>
<evidence type="ECO:0008006" key="4">
    <source>
        <dbReference type="Google" id="ProtNLM"/>
    </source>
</evidence>
<accession>A0A514TUM0</accession>
<dbReference type="EMBL" id="MN032614">
    <property type="protein sequence ID" value="QDJ96727.1"/>
    <property type="molecule type" value="Genomic_DNA"/>
</dbReference>
<keyword evidence="3" id="KW-1185">Reference proteome</keyword>
<organism evidence="2 3">
    <name type="scientific">Aeromonas phage PS1</name>
    <dbReference type="NCBI Taxonomy" id="2591406"/>
    <lineage>
        <taxon>Viruses</taxon>
        <taxon>Duplodnaviria</taxon>
        <taxon>Heunggongvirae</taxon>
        <taxon>Uroviricota</taxon>
        <taxon>Caudoviricetes</taxon>
        <taxon>Chimalliviridae</taxon>
        <taxon>Ferozepurvirus</taxon>
        <taxon>Ferozepurvirus PS1</taxon>
    </lineage>
</organism>
<evidence type="ECO:0000256" key="1">
    <source>
        <dbReference type="SAM" id="MobiDB-lite"/>
    </source>
</evidence>
<protein>
    <recommendedName>
        <fullName evidence="4">Virion structural protein</fullName>
    </recommendedName>
</protein>
<dbReference type="Proteomes" id="UP000317703">
    <property type="component" value="Segment"/>
</dbReference>